<dbReference type="PANTHER" id="PTHR31286:SF167">
    <property type="entry name" value="OS09G0268800 PROTEIN"/>
    <property type="match status" value="1"/>
</dbReference>
<evidence type="ECO:0000313" key="2">
    <source>
        <dbReference type="EnsemblPlants" id="QL02p074046:mrna"/>
    </source>
</evidence>
<feature type="region of interest" description="Disordered" evidence="1">
    <location>
        <begin position="193"/>
        <end position="233"/>
    </location>
</feature>
<evidence type="ECO:0000313" key="3">
    <source>
        <dbReference type="Proteomes" id="UP000594261"/>
    </source>
</evidence>
<evidence type="ECO:0000256" key="1">
    <source>
        <dbReference type="SAM" id="MobiDB-lite"/>
    </source>
</evidence>
<sequence length="336" mass="37923">MAKELEVLWKKLSFTEEEDEGIEIESSSKTTAKEIGKNCAMMKIMSHKSISLDALRKNMRMLWKPNKGIQISEVEEDLFLEFDGELSLKEIVLKWAPFWIQIFNIPLKCRTKEIGWAIGSKLGEVLEVNVSKSRVRWARCLRMRVRIDVTKRIAQNLKYATRQVKRRNYNMGLGCEEKFCGEVAKVYAERGVGNRHGESGTEAEQRSGLALARGSSKDDGTAYMPNQTNLEPCPLSRREIGVDAPKQQPKSLHENGMVKGLVRKQGEKEAILDEKVLDQPKAKFGATENMLWEIATFHEGAPNFNVGLEPSSGPKNGEGNLISPSVEQDFQTRTVH</sequence>
<dbReference type="InParanoid" id="A0A7N2KYU9"/>
<dbReference type="AlphaFoldDB" id="A0A7N2KYU9"/>
<protein>
    <recommendedName>
        <fullName evidence="4">DUF4283 domain-containing protein</fullName>
    </recommendedName>
</protein>
<dbReference type="Gramene" id="QL02p074046:mrna">
    <property type="protein sequence ID" value="QL02p074046:mrna"/>
    <property type="gene ID" value="QL02p074046"/>
</dbReference>
<proteinExistence type="predicted"/>
<dbReference type="EnsemblPlants" id="QL02p074046:mrna">
    <property type="protein sequence ID" value="QL02p074046:mrna"/>
    <property type="gene ID" value="QL02p074046"/>
</dbReference>
<accession>A0A7N2KYU9</accession>
<evidence type="ECO:0008006" key="4">
    <source>
        <dbReference type="Google" id="ProtNLM"/>
    </source>
</evidence>
<name>A0A7N2KYU9_QUELO</name>
<organism evidence="2 3">
    <name type="scientific">Quercus lobata</name>
    <name type="common">Valley oak</name>
    <dbReference type="NCBI Taxonomy" id="97700"/>
    <lineage>
        <taxon>Eukaryota</taxon>
        <taxon>Viridiplantae</taxon>
        <taxon>Streptophyta</taxon>
        <taxon>Embryophyta</taxon>
        <taxon>Tracheophyta</taxon>
        <taxon>Spermatophyta</taxon>
        <taxon>Magnoliopsida</taxon>
        <taxon>eudicotyledons</taxon>
        <taxon>Gunneridae</taxon>
        <taxon>Pentapetalae</taxon>
        <taxon>rosids</taxon>
        <taxon>fabids</taxon>
        <taxon>Fagales</taxon>
        <taxon>Fagaceae</taxon>
        <taxon>Quercus</taxon>
    </lineage>
</organism>
<reference evidence="2" key="2">
    <citation type="submission" date="2021-01" db="UniProtKB">
        <authorList>
            <consortium name="EnsemblPlants"/>
        </authorList>
    </citation>
    <scope>IDENTIFICATION</scope>
</reference>
<reference evidence="3" key="1">
    <citation type="journal article" date="2016" name="G3 (Bethesda)">
        <title>First Draft Assembly and Annotation of the Genome of a California Endemic Oak Quercus lobata Nee (Fagaceae).</title>
        <authorList>
            <person name="Sork V.L."/>
            <person name="Fitz-Gibbon S.T."/>
            <person name="Puiu D."/>
            <person name="Crepeau M."/>
            <person name="Gugger P.F."/>
            <person name="Sherman R."/>
            <person name="Stevens K."/>
            <person name="Langley C.H."/>
            <person name="Pellegrini M."/>
            <person name="Salzberg S.L."/>
        </authorList>
    </citation>
    <scope>NUCLEOTIDE SEQUENCE [LARGE SCALE GENOMIC DNA]</scope>
    <source>
        <strain evidence="3">cv. SW786</strain>
    </source>
</reference>
<dbReference type="PANTHER" id="PTHR31286">
    <property type="entry name" value="GLYCINE-RICH CELL WALL STRUCTURAL PROTEIN 1.8-LIKE"/>
    <property type="match status" value="1"/>
</dbReference>
<feature type="region of interest" description="Disordered" evidence="1">
    <location>
        <begin position="305"/>
        <end position="336"/>
    </location>
</feature>
<keyword evidence="3" id="KW-1185">Reference proteome</keyword>
<feature type="compositionally biased region" description="Basic and acidic residues" evidence="1">
    <location>
        <begin position="195"/>
        <end position="205"/>
    </location>
</feature>
<feature type="compositionally biased region" description="Polar residues" evidence="1">
    <location>
        <begin position="322"/>
        <end position="336"/>
    </location>
</feature>
<dbReference type="InterPro" id="IPR040256">
    <property type="entry name" value="At4g02000-like"/>
</dbReference>
<dbReference type="Proteomes" id="UP000594261">
    <property type="component" value="Chromosome 2"/>
</dbReference>